<name>A0A087CCW0_9BIFI</name>
<dbReference type="STRING" id="218140.BPSY_1515"/>
<dbReference type="Proteomes" id="UP000029050">
    <property type="component" value="Unassembled WGS sequence"/>
</dbReference>
<dbReference type="PANTHER" id="PTHR42879">
    <property type="entry name" value="3-OXOACYL-(ACYL-CARRIER-PROTEIN) REDUCTASE"/>
    <property type="match status" value="1"/>
</dbReference>
<proteinExistence type="inferred from homology"/>
<dbReference type="PRINTS" id="PR00080">
    <property type="entry name" value="SDRFAMILY"/>
</dbReference>
<keyword evidence="4" id="KW-1185">Reference proteome</keyword>
<evidence type="ECO:0000256" key="1">
    <source>
        <dbReference type="ARBA" id="ARBA00006484"/>
    </source>
</evidence>
<dbReference type="SUPFAM" id="SSF51735">
    <property type="entry name" value="NAD(P)-binding Rossmann-fold domains"/>
    <property type="match status" value="1"/>
</dbReference>
<dbReference type="InterPro" id="IPR036291">
    <property type="entry name" value="NAD(P)-bd_dom_sf"/>
</dbReference>
<comment type="caution">
    <text evidence="3">The sequence shown here is derived from an EMBL/GenBank/DDBJ whole genome shotgun (WGS) entry which is preliminary data.</text>
</comment>
<dbReference type="eggNOG" id="COG4221">
    <property type="taxonomic scope" value="Bacteria"/>
</dbReference>
<dbReference type="OrthoDB" id="3178062at2"/>
<keyword evidence="3" id="KW-0560">Oxidoreductase</keyword>
<organism evidence="3 4">
    <name type="scientific">Bifidobacterium psychraerophilum</name>
    <dbReference type="NCBI Taxonomy" id="218140"/>
    <lineage>
        <taxon>Bacteria</taxon>
        <taxon>Bacillati</taxon>
        <taxon>Actinomycetota</taxon>
        <taxon>Actinomycetes</taxon>
        <taxon>Bifidobacteriales</taxon>
        <taxon>Bifidobacteriaceae</taxon>
        <taxon>Bifidobacterium</taxon>
    </lineage>
</organism>
<evidence type="ECO:0000313" key="4">
    <source>
        <dbReference type="Proteomes" id="UP000029050"/>
    </source>
</evidence>
<evidence type="ECO:0000313" key="3">
    <source>
        <dbReference type="EMBL" id="KFI81110.1"/>
    </source>
</evidence>
<dbReference type="PANTHER" id="PTHR42879:SF2">
    <property type="entry name" value="3-OXOACYL-[ACYL-CARRIER-PROTEIN] REDUCTASE FABG"/>
    <property type="match status" value="1"/>
</dbReference>
<comment type="similarity">
    <text evidence="1 2">Belongs to the short-chain dehydrogenases/reductases (SDR) family.</text>
</comment>
<dbReference type="Gene3D" id="3.40.50.720">
    <property type="entry name" value="NAD(P)-binding Rossmann-like Domain"/>
    <property type="match status" value="1"/>
</dbReference>
<dbReference type="InterPro" id="IPR050259">
    <property type="entry name" value="SDR"/>
</dbReference>
<accession>A0A087CCW0</accession>
<dbReference type="AlphaFoldDB" id="A0A087CCW0"/>
<dbReference type="GeneID" id="98300701"/>
<evidence type="ECO:0000256" key="2">
    <source>
        <dbReference type="RuleBase" id="RU000363"/>
    </source>
</evidence>
<reference evidence="3 4" key="1">
    <citation type="submission" date="2014-03" db="EMBL/GenBank/DDBJ databases">
        <title>Genomics of Bifidobacteria.</title>
        <authorList>
            <person name="Ventura M."/>
            <person name="Milani C."/>
            <person name="Lugli G.A."/>
        </authorList>
    </citation>
    <scope>NUCLEOTIDE SEQUENCE [LARGE SCALE GENOMIC DNA]</scope>
    <source>
        <strain evidence="3 4">LMG 21775</strain>
    </source>
</reference>
<dbReference type="InterPro" id="IPR002347">
    <property type="entry name" value="SDR_fam"/>
</dbReference>
<dbReference type="GO" id="GO:0052588">
    <property type="term" value="F:diacetyl reductase ((S)-acetoin forming) (NAD+) activity"/>
    <property type="evidence" value="ECO:0007669"/>
    <property type="project" value="UniProtKB-EC"/>
</dbReference>
<dbReference type="PRINTS" id="PR00081">
    <property type="entry name" value="GDHRDH"/>
</dbReference>
<gene>
    <name evidence="3" type="ORF">BPSY_1515</name>
</gene>
<dbReference type="CDD" id="cd05233">
    <property type="entry name" value="SDR_c"/>
    <property type="match status" value="1"/>
</dbReference>
<protein>
    <submittedName>
        <fullName evidence="3">Short-chain dehydrogenase/reductase sdr</fullName>
        <ecNumber evidence="3">1.1.1.304</ecNumber>
    </submittedName>
</protein>
<sequence>MAQHPSPLAIVTGGASGLGHAIVQQLIERQYTVCNIDFDAAKMAALQTTMGPRYYGYVGDASDEAFIASCIGEISQLGHISLLVNNAGQPSFKAPTAYTAADVERCLTGLRAMIAWSTAVLKASGERESKIINVMSSAALRGNPHESVYCAAKWGERGYTESLKAAYKGSSVKIVGFYPGGIDTDFYTESRDYVDETKQHGFMKPQELAQVLLDSTLSKANLTVADLVVERNPQ</sequence>
<dbReference type="Pfam" id="PF00106">
    <property type="entry name" value="adh_short"/>
    <property type="match status" value="1"/>
</dbReference>
<dbReference type="EMBL" id="JGZI01000010">
    <property type="protein sequence ID" value="KFI81110.1"/>
    <property type="molecule type" value="Genomic_DNA"/>
</dbReference>
<dbReference type="RefSeq" id="WP_033497863.1">
    <property type="nucleotide sequence ID" value="NZ_JGZI01000010.1"/>
</dbReference>
<dbReference type="EC" id="1.1.1.304" evidence="3"/>